<evidence type="ECO:0000256" key="3">
    <source>
        <dbReference type="ARBA" id="ARBA00012438"/>
    </source>
</evidence>
<evidence type="ECO:0000259" key="22">
    <source>
        <dbReference type="PROSITE" id="PS50894"/>
    </source>
</evidence>
<feature type="domain" description="HPt" evidence="22">
    <location>
        <begin position="902"/>
        <end position="1004"/>
    </location>
</feature>
<evidence type="ECO:0000256" key="13">
    <source>
        <dbReference type="ARBA" id="ARBA00023136"/>
    </source>
</evidence>
<evidence type="ECO:0000256" key="19">
    <source>
        <dbReference type="SAM" id="Phobius"/>
    </source>
</evidence>
<keyword evidence="11 19" id="KW-1133">Transmembrane helix</keyword>
<evidence type="ECO:0000256" key="4">
    <source>
        <dbReference type="ARBA" id="ARBA00022475"/>
    </source>
</evidence>
<keyword evidence="9 23" id="KW-0418">Kinase</keyword>
<comment type="subunit">
    <text evidence="14">At low DSF concentrations, interacts with RpfF.</text>
</comment>
<comment type="subcellular location">
    <subcellularLocation>
        <location evidence="2">Cell membrane</location>
        <topology evidence="2">Multi-pass membrane protein</topology>
    </subcellularLocation>
</comment>
<dbReference type="PROSITE" id="PS50109">
    <property type="entry name" value="HIS_KIN"/>
    <property type="match status" value="1"/>
</dbReference>
<reference evidence="23 24" key="1">
    <citation type="journal article" date="2013" name="Genome Announc.">
        <title>Complete genome sequence of Simiduia agarivorans SA1(T), a marine bacterium able to degrade a variety of polysaccharides.</title>
        <authorList>
            <person name="Lin S.Y."/>
            <person name="Shieh W.Y."/>
            <person name="Chen J.S."/>
            <person name="Tang S.L."/>
        </authorList>
    </citation>
    <scope>NUCLEOTIDE SEQUENCE [LARGE SCALE GENOMIC DNA]</scope>
    <source>
        <strain evidence="24">DSM 21679 / JCM 13881 / BCRC 17597 / SA1</strain>
    </source>
</reference>
<evidence type="ECO:0000313" key="24">
    <source>
        <dbReference type="Proteomes" id="UP000000466"/>
    </source>
</evidence>
<keyword evidence="10" id="KW-0067">ATP-binding</keyword>
<evidence type="ECO:0000259" key="21">
    <source>
        <dbReference type="PROSITE" id="PS50110"/>
    </source>
</evidence>
<dbReference type="CDD" id="cd00082">
    <property type="entry name" value="HisKA"/>
    <property type="match status" value="1"/>
</dbReference>
<dbReference type="EMBL" id="CP003746">
    <property type="protein sequence ID" value="AFU98436.1"/>
    <property type="molecule type" value="Genomic_DNA"/>
</dbReference>
<dbReference type="SMART" id="SM00387">
    <property type="entry name" value="HATPase_c"/>
    <property type="match status" value="1"/>
</dbReference>
<keyword evidence="6" id="KW-0808">Transferase</keyword>
<keyword evidence="4" id="KW-1003">Cell membrane</keyword>
<dbReference type="FunFam" id="3.30.565.10:FF:000010">
    <property type="entry name" value="Sensor histidine kinase RcsC"/>
    <property type="match status" value="1"/>
</dbReference>
<dbReference type="Pfam" id="PF02518">
    <property type="entry name" value="HATPase_c"/>
    <property type="match status" value="1"/>
</dbReference>
<name>K4KHE9_SIMAS</name>
<dbReference type="Gene3D" id="3.30.565.10">
    <property type="entry name" value="Histidine kinase-like ATPase, C-terminal domain"/>
    <property type="match status" value="1"/>
</dbReference>
<feature type="transmembrane region" description="Helical" evidence="19">
    <location>
        <begin position="254"/>
        <end position="277"/>
    </location>
</feature>
<keyword evidence="13 19" id="KW-0472">Membrane</keyword>
<dbReference type="SUPFAM" id="SSF55874">
    <property type="entry name" value="ATPase domain of HSP90 chaperone/DNA topoisomerase II/histidine kinase"/>
    <property type="match status" value="1"/>
</dbReference>
<dbReference type="InterPro" id="IPR036641">
    <property type="entry name" value="HPT_dom_sf"/>
</dbReference>
<evidence type="ECO:0000256" key="8">
    <source>
        <dbReference type="ARBA" id="ARBA00022741"/>
    </source>
</evidence>
<dbReference type="GO" id="GO:0005524">
    <property type="term" value="F:ATP binding"/>
    <property type="evidence" value="ECO:0007669"/>
    <property type="project" value="UniProtKB-KW"/>
</dbReference>
<dbReference type="OrthoDB" id="6187449at2"/>
<dbReference type="SUPFAM" id="SSF52172">
    <property type="entry name" value="CheY-like"/>
    <property type="match status" value="2"/>
</dbReference>
<evidence type="ECO:0000256" key="2">
    <source>
        <dbReference type="ARBA" id="ARBA00004651"/>
    </source>
</evidence>
<dbReference type="PROSITE" id="PS50110">
    <property type="entry name" value="RESPONSE_REGULATORY"/>
    <property type="match status" value="2"/>
</dbReference>
<dbReference type="InterPro" id="IPR036890">
    <property type="entry name" value="HATPase_C_sf"/>
</dbReference>
<dbReference type="InterPro" id="IPR008207">
    <property type="entry name" value="Sig_transdc_His_kin_Hpt_dom"/>
</dbReference>
<dbReference type="InterPro" id="IPR011006">
    <property type="entry name" value="CheY-like_superfamily"/>
</dbReference>
<evidence type="ECO:0000256" key="14">
    <source>
        <dbReference type="ARBA" id="ARBA00064003"/>
    </source>
</evidence>
<dbReference type="SUPFAM" id="SSF47384">
    <property type="entry name" value="Homodimeric domain of signal transducing histidine kinase"/>
    <property type="match status" value="1"/>
</dbReference>
<evidence type="ECO:0000256" key="16">
    <source>
        <dbReference type="PROSITE-ProRule" id="PRU00110"/>
    </source>
</evidence>
<accession>K4KHE9</accession>
<dbReference type="FunFam" id="1.10.287.130:FF:000002">
    <property type="entry name" value="Two-component osmosensing histidine kinase"/>
    <property type="match status" value="1"/>
</dbReference>
<dbReference type="Gene3D" id="1.20.120.160">
    <property type="entry name" value="HPT domain"/>
    <property type="match status" value="1"/>
</dbReference>
<evidence type="ECO:0000256" key="5">
    <source>
        <dbReference type="ARBA" id="ARBA00022553"/>
    </source>
</evidence>
<dbReference type="PANTHER" id="PTHR45339:SF1">
    <property type="entry name" value="HYBRID SIGNAL TRANSDUCTION HISTIDINE KINASE J"/>
    <property type="match status" value="1"/>
</dbReference>
<protein>
    <recommendedName>
        <fullName evidence="15">Sensory/regulatory protein RpfC</fullName>
        <ecNumber evidence="3">2.7.13.3</ecNumber>
    </recommendedName>
</protein>
<feature type="region of interest" description="Disordered" evidence="18">
    <location>
        <begin position="858"/>
        <end position="885"/>
    </location>
</feature>
<evidence type="ECO:0000256" key="11">
    <source>
        <dbReference type="ARBA" id="ARBA00022989"/>
    </source>
</evidence>
<evidence type="ECO:0000256" key="1">
    <source>
        <dbReference type="ARBA" id="ARBA00000085"/>
    </source>
</evidence>
<dbReference type="CDD" id="cd16922">
    <property type="entry name" value="HATPase_EvgS-ArcB-TorS-like"/>
    <property type="match status" value="1"/>
</dbReference>
<evidence type="ECO:0000256" key="10">
    <source>
        <dbReference type="ARBA" id="ARBA00022840"/>
    </source>
</evidence>
<dbReference type="STRING" id="1117647.M5M_06205"/>
<dbReference type="Gene3D" id="3.40.50.2300">
    <property type="match status" value="2"/>
</dbReference>
<evidence type="ECO:0000256" key="17">
    <source>
        <dbReference type="PROSITE-ProRule" id="PRU00169"/>
    </source>
</evidence>
<dbReference type="Pfam" id="PF00512">
    <property type="entry name" value="HisKA"/>
    <property type="match status" value="1"/>
</dbReference>
<evidence type="ECO:0000259" key="20">
    <source>
        <dbReference type="PROSITE" id="PS50109"/>
    </source>
</evidence>
<evidence type="ECO:0000256" key="12">
    <source>
        <dbReference type="ARBA" id="ARBA00023012"/>
    </source>
</evidence>
<proteinExistence type="predicted"/>
<evidence type="ECO:0000256" key="9">
    <source>
        <dbReference type="ARBA" id="ARBA00022777"/>
    </source>
</evidence>
<dbReference type="InterPro" id="IPR003661">
    <property type="entry name" value="HisK_dim/P_dom"/>
</dbReference>
<dbReference type="PANTHER" id="PTHR45339">
    <property type="entry name" value="HYBRID SIGNAL TRANSDUCTION HISTIDINE KINASE J"/>
    <property type="match status" value="1"/>
</dbReference>
<keyword evidence="8" id="KW-0547">Nucleotide-binding</keyword>
<dbReference type="SUPFAM" id="SSF47226">
    <property type="entry name" value="Histidine-containing phosphotransfer domain, HPT domain"/>
    <property type="match status" value="1"/>
</dbReference>
<evidence type="ECO:0000256" key="6">
    <source>
        <dbReference type="ARBA" id="ARBA00022679"/>
    </source>
</evidence>
<comment type="catalytic activity">
    <reaction evidence="1">
        <text>ATP + protein L-histidine = ADP + protein N-phospho-L-histidine.</text>
        <dbReference type="EC" id="2.7.13.3"/>
    </reaction>
</comment>
<dbReference type="Pfam" id="PF01627">
    <property type="entry name" value="Hpt"/>
    <property type="match status" value="1"/>
</dbReference>
<evidence type="ECO:0000256" key="15">
    <source>
        <dbReference type="ARBA" id="ARBA00068150"/>
    </source>
</evidence>
<dbReference type="PRINTS" id="PR00344">
    <property type="entry name" value="BCTRLSENSOR"/>
</dbReference>
<sequence>MSNPPTAQDASPHRIVWLFLAMLGVAFLAALIVSIWLVGQSVSQSVQLLQNTTNQTEVTLTTNQLDLYIADRTQALRDIANYPVVKNAVMETGLGLADLNDFIDDLRILGEREELALLNLAAEPIYQRKPAIQTFTESAAWFQRLMAGGTSHEINLIARDGKSFIQIAVPVELSGYPEGVLVSQIGLDLNQLFGNAIGADKRGLVLEKADVRLQSAHNIPPDQAVVFEQQVGNTGLNLRYLVDTSELQASQTSILITIMVSVVISLLATFGIISVIGKRTLLTPYQRLQASQTSLKNAKEEAERNAILARSSEAALLIERRALQQARIDAEEANRAKSEFLASMSHEIRTPMNGVLGMLTHVQRSNLDKTQAHQLALARTSAESLLTIINDILDFSKIDARKLELESLDFCPLKLLGDVAESMGERCAEKNLELILDFRELPAVFVKGDPSRLRQIVINLLANAIKFTQQGEIILRASLKENADHFLLGLDVEDTGIGIDAKQLAHLFQPFTQADSSTTRRYGGTGLGLTICKHLCELMGGDVSVESVVGEGSRFHAHIQLLHSERQRIPVPDIRQSAIRILVVDDNATNGSIVADQLKRWGADTALAGSGEQALIQLNHAVRDAPFDLAIIDLSMPDMDGRALAKAIRATPSLANLKLVLMTSFSQYGEAREYAALGFHAYFPKPVTTEDLYKAIAVLMDDTHMPEPLVTQHYLRELNGAQANPTNLKGTQVLVVEDNVINQEVVQMLLEDAGIVCTFANHGQDAIDQLKQAGSAAPQVILMDCQMPVMDGFEATRAIRRGDAGDAFKTLPIIAMTANAMQGDRERCLAAGMSDYLSKPIDPDLVMLTLTKWVTPERAPKSTDAAPLPDSDTSTAGTPAPAIANDAPAWDKASALKRVRGKRHLLNKLIQLFVDDIHNRVAAIADATAQSDAEALRHASHALKGIAGNLGLMQLFETCKIIEYSADDFRFVQAQLAHLHEQVNTCLVLLEQEQADFKSEQAAS</sequence>
<dbReference type="KEGG" id="saga:M5M_06205"/>
<dbReference type="Pfam" id="PF00072">
    <property type="entry name" value="Response_reg"/>
    <property type="match status" value="2"/>
</dbReference>
<dbReference type="eggNOG" id="COG0642">
    <property type="taxonomic scope" value="Bacteria"/>
</dbReference>
<dbReference type="PROSITE" id="PS50894">
    <property type="entry name" value="HPT"/>
    <property type="match status" value="1"/>
</dbReference>
<dbReference type="Gene3D" id="1.10.287.130">
    <property type="match status" value="1"/>
</dbReference>
<dbReference type="AlphaFoldDB" id="K4KHE9"/>
<dbReference type="InterPro" id="IPR003594">
    <property type="entry name" value="HATPase_dom"/>
</dbReference>
<dbReference type="EC" id="2.7.13.3" evidence="3"/>
<evidence type="ECO:0000256" key="18">
    <source>
        <dbReference type="SAM" id="MobiDB-lite"/>
    </source>
</evidence>
<dbReference type="CDD" id="cd17546">
    <property type="entry name" value="REC_hyHK_CKI1_RcsC-like"/>
    <property type="match status" value="2"/>
</dbReference>
<evidence type="ECO:0000313" key="23">
    <source>
        <dbReference type="EMBL" id="AFU98436.1"/>
    </source>
</evidence>
<organism evidence="23 24">
    <name type="scientific">Simiduia agarivorans (strain DSM 21679 / JCM 13881 / BCRC 17597 / SA1)</name>
    <dbReference type="NCBI Taxonomy" id="1117647"/>
    <lineage>
        <taxon>Bacteria</taxon>
        <taxon>Pseudomonadati</taxon>
        <taxon>Pseudomonadota</taxon>
        <taxon>Gammaproteobacteria</taxon>
        <taxon>Cellvibrionales</taxon>
        <taxon>Cellvibrionaceae</taxon>
        <taxon>Simiduia</taxon>
    </lineage>
</organism>
<feature type="modified residue" description="4-aspartylphosphate" evidence="17">
    <location>
        <position position="784"/>
    </location>
</feature>
<dbReference type="SMART" id="SM00388">
    <property type="entry name" value="HisKA"/>
    <property type="match status" value="1"/>
</dbReference>
<dbReference type="GO" id="GO:0000155">
    <property type="term" value="F:phosphorelay sensor kinase activity"/>
    <property type="evidence" value="ECO:0007669"/>
    <property type="project" value="InterPro"/>
</dbReference>
<dbReference type="InterPro" id="IPR036097">
    <property type="entry name" value="HisK_dim/P_sf"/>
</dbReference>
<keyword evidence="5 17" id="KW-0597">Phosphoprotein</keyword>
<dbReference type="SMART" id="SM00448">
    <property type="entry name" value="REC"/>
    <property type="match status" value="2"/>
</dbReference>
<feature type="transmembrane region" description="Helical" evidence="19">
    <location>
        <begin position="15"/>
        <end position="38"/>
    </location>
</feature>
<dbReference type="eggNOG" id="COG2198">
    <property type="taxonomic scope" value="Bacteria"/>
</dbReference>
<dbReference type="Proteomes" id="UP000000466">
    <property type="component" value="Chromosome"/>
</dbReference>
<dbReference type="GO" id="GO:0005886">
    <property type="term" value="C:plasma membrane"/>
    <property type="evidence" value="ECO:0007669"/>
    <property type="project" value="UniProtKB-SubCell"/>
</dbReference>
<evidence type="ECO:0000256" key="7">
    <source>
        <dbReference type="ARBA" id="ARBA00022692"/>
    </source>
</evidence>
<keyword evidence="24" id="KW-1185">Reference proteome</keyword>
<dbReference type="RefSeq" id="WP_015046609.1">
    <property type="nucleotide sequence ID" value="NC_018868.3"/>
</dbReference>
<dbReference type="eggNOG" id="COG0784">
    <property type="taxonomic scope" value="Bacteria"/>
</dbReference>
<dbReference type="HOGENOM" id="CLU_009644_0_0_6"/>
<feature type="domain" description="Response regulatory" evidence="21">
    <location>
        <begin position="580"/>
        <end position="700"/>
    </location>
</feature>
<feature type="domain" description="Response regulatory" evidence="21">
    <location>
        <begin position="732"/>
        <end position="854"/>
    </location>
</feature>
<gene>
    <name evidence="23" type="ordered locus">M5M_06205</name>
</gene>
<feature type="domain" description="Histidine kinase" evidence="20">
    <location>
        <begin position="343"/>
        <end position="563"/>
    </location>
</feature>
<feature type="modified residue" description="4-aspartylphosphate" evidence="17">
    <location>
        <position position="633"/>
    </location>
</feature>
<dbReference type="InterPro" id="IPR001789">
    <property type="entry name" value="Sig_transdc_resp-reg_receiver"/>
</dbReference>
<feature type="modified residue" description="Phosphohistidine" evidence="16">
    <location>
        <position position="941"/>
    </location>
</feature>
<keyword evidence="12" id="KW-0902">Two-component regulatory system</keyword>
<keyword evidence="7 19" id="KW-0812">Transmembrane</keyword>
<dbReference type="InterPro" id="IPR005467">
    <property type="entry name" value="His_kinase_dom"/>
</dbReference>
<dbReference type="InterPro" id="IPR004358">
    <property type="entry name" value="Sig_transdc_His_kin-like_C"/>
</dbReference>